<protein>
    <submittedName>
        <fullName evidence="1">Uncharacterized protein</fullName>
    </submittedName>
</protein>
<organism evidence="1 2">
    <name type="scientific">Larkinella arboricola</name>
    <dbReference type="NCBI Taxonomy" id="643671"/>
    <lineage>
        <taxon>Bacteria</taxon>
        <taxon>Pseudomonadati</taxon>
        <taxon>Bacteroidota</taxon>
        <taxon>Cytophagia</taxon>
        <taxon>Cytophagales</taxon>
        <taxon>Spirosomataceae</taxon>
        <taxon>Larkinella</taxon>
    </lineage>
</organism>
<dbReference type="OrthoDB" id="1376919at2"/>
<evidence type="ECO:0000313" key="2">
    <source>
        <dbReference type="Proteomes" id="UP000248790"/>
    </source>
</evidence>
<proteinExistence type="predicted"/>
<gene>
    <name evidence="1" type="ORF">LX87_05248</name>
</gene>
<comment type="caution">
    <text evidence="1">The sequence shown here is derived from an EMBL/GenBank/DDBJ whole genome shotgun (WGS) entry which is preliminary data.</text>
</comment>
<dbReference type="Proteomes" id="UP000248790">
    <property type="component" value="Unassembled WGS sequence"/>
</dbReference>
<dbReference type="Pfam" id="PF19383">
    <property type="entry name" value="DUF5958"/>
    <property type="match status" value="1"/>
</dbReference>
<dbReference type="AlphaFoldDB" id="A0A327WKY7"/>
<dbReference type="RefSeq" id="WP_111631244.1">
    <property type="nucleotide sequence ID" value="NZ_QLMC01000008.1"/>
</dbReference>
<accession>A0A327WKY7</accession>
<dbReference type="InterPro" id="IPR046002">
    <property type="entry name" value="DUF5958"/>
</dbReference>
<name>A0A327WKY7_LARAB</name>
<keyword evidence="2" id="KW-1185">Reference proteome</keyword>
<evidence type="ECO:0000313" key="1">
    <source>
        <dbReference type="EMBL" id="RAJ92279.1"/>
    </source>
</evidence>
<reference evidence="1 2" key="1">
    <citation type="submission" date="2018-06" db="EMBL/GenBank/DDBJ databases">
        <title>Genomic Encyclopedia of Archaeal and Bacterial Type Strains, Phase II (KMG-II): from individual species to whole genera.</title>
        <authorList>
            <person name="Goeker M."/>
        </authorList>
    </citation>
    <scope>NUCLEOTIDE SEQUENCE [LARGE SCALE GENOMIC DNA]</scope>
    <source>
        <strain evidence="1 2">DSM 21851</strain>
    </source>
</reference>
<dbReference type="EMBL" id="QLMC01000008">
    <property type="protein sequence ID" value="RAJ92279.1"/>
    <property type="molecule type" value="Genomic_DNA"/>
</dbReference>
<sequence>MSLEEEVMIVEFAQGIRSEDDLFDHFRQLNDDDKTDRIFDMTRLIGELEPTNFEIEQASANMPTESAGPVEIGVYFPRKKRLTQVSLRIDLANDVLEKSYLTLLRLFKATYQRQFVLERKNAVDWWFQDLADNNAVANILTNHRALVEEIYQHPGFRGEFASIAKLHHASQMLRAAKVQNVQASASGTYHFVRYEEIVTASIEDNKYNYAAFMLSGSVMRALSKRYHLKPFRAVQVMQEVVGRHTRELDEPGETG</sequence>